<keyword evidence="4" id="KW-1185">Reference proteome</keyword>
<reference evidence="4" key="1">
    <citation type="submission" date="2016-06" db="EMBL/GenBank/DDBJ databases">
        <title>Parallel loss of symbiosis genes in relatives of nitrogen-fixing non-legume Parasponia.</title>
        <authorList>
            <person name="Van Velzen R."/>
            <person name="Holmer R."/>
            <person name="Bu F."/>
            <person name="Rutten L."/>
            <person name="Van Zeijl A."/>
            <person name="Liu W."/>
            <person name="Santuari L."/>
            <person name="Cao Q."/>
            <person name="Sharma T."/>
            <person name="Shen D."/>
            <person name="Roswanjaya Y."/>
            <person name="Wardhani T."/>
            <person name="Kalhor M.S."/>
            <person name="Jansen J."/>
            <person name="Van den Hoogen J."/>
            <person name="Gungor B."/>
            <person name="Hartog M."/>
            <person name="Hontelez J."/>
            <person name="Verver J."/>
            <person name="Yang W.-C."/>
            <person name="Schijlen E."/>
            <person name="Repin R."/>
            <person name="Schilthuizen M."/>
            <person name="Schranz E."/>
            <person name="Heidstra R."/>
            <person name="Miyata K."/>
            <person name="Fedorova E."/>
            <person name="Kohlen W."/>
            <person name="Bisseling T."/>
            <person name="Smit S."/>
            <person name="Geurts R."/>
        </authorList>
    </citation>
    <scope>NUCLEOTIDE SEQUENCE [LARGE SCALE GENOMIC DNA]</scope>
    <source>
        <strain evidence="4">cv. RG33-2</strain>
    </source>
</reference>
<feature type="domain" description="Pyrroline-5-carboxylate reductase dimerisation" evidence="2">
    <location>
        <begin position="16"/>
        <end position="69"/>
    </location>
</feature>
<evidence type="ECO:0000259" key="2">
    <source>
        <dbReference type="Pfam" id="PF14748"/>
    </source>
</evidence>
<dbReference type="InParanoid" id="A0A2P5ECD3"/>
<gene>
    <name evidence="3" type="ORF">TorRG33x02_210300</name>
</gene>
<proteinExistence type="predicted"/>
<evidence type="ECO:0000313" key="3">
    <source>
        <dbReference type="EMBL" id="PON83196.1"/>
    </source>
</evidence>
<organism evidence="3 4">
    <name type="scientific">Trema orientale</name>
    <name type="common">Charcoal tree</name>
    <name type="synonym">Celtis orientalis</name>
    <dbReference type="NCBI Taxonomy" id="63057"/>
    <lineage>
        <taxon>Eukaryota</taxon>
        <taxon>Viridiplantae</taxon>
        <taxon>Streptophyta</taxon>
        <taxon>Embryophyta</taxon>
        <taxon>Tracheophyta</taxon>
        <taxon>Spermatophyta</taxon>
        <taxon>Magnoliopsida</taxon>
        <taxon>eudicotyledons</taxon>
        <taxon>Gunneridae</taxon>
        <taxon>Pentapetalae</taxon>
        <taxon>rosids</taxon>
        <taxon>fabids</taxon>
        <taxon>Rosales</taxon>
        <taxon>Cannabaceae</taxon>
        <taxon>Trema</taxon>
    </lineage>
</organism>
<keyword evidence="1" id="KW-0560">Oxidoreductase</keyword>
<dbReference type="Pfam" id="PF14748">
    <property type="entry name" value="P5CR_dimer"/>
    <property type="match status" value="1"/>
</dbReference>
<name>A0A2P5ECD3_TREOI</name>
<dbReference type="PANTHER" id="PTHR11645">
    <property type="entry name" value="PYRROLINE-5-CARBOXYLATE REDUCTASE"/>
    <property type="match status" value="1"/>
</dbReference>
<dbReference type="GO" id="GO:0004735">
    <property type="term" value="F:pyrroline-5-carboxylate reductase activity"/>
    <property type="evidence" value="ECO:0007669"/>
    <property type="project" value="TreeGrafter"/>
</dbReference>
<dbReference type="OrthoDB" id="10263291at2759"/>
<dbReference type="Proteomes" id="UP000237000">
    <property type="component" value="Unassembled WGS sequence"/>
</dbReference>
<dbReference type="SUPFAM" id="SSF48179">
    <property type="entry name" value="6-phosphogluconate dehydrogenase C-terminal domain-like"/>
    <property type="match status" value="1"/>
</dbReference>
<dbReference type="Gene3D" id="1.10.3730.10">
    <property type="entry name" value="ProC C-terminal domain-like"/>
    <property type="match status" value="1"/>
</dbReference>
<dbReference type="GO" id="GO:0055129">
    <property type="term" value="P:L-proline biosynthetic process"/>
    <property type="evidence" value="ECO:0007669"/>
    <property type="project" value="TreeGrafter"/>
</dbReference>
<dbReference type="EMBL" id="JXTC01000182">
    <property type="protein sequence ID" value="PON83196.1"/>
    <property type="molecule type" value="Genomic_DNA"/>
</dbReference>
<dbReference type="InterPro" id="IPR029036">
    <property type="entry name" value="P5CR_dimer"/>
</dbReference>
<sequence>MADGGEQQAYPEKLSAMVMKTGKHPGQLKDQFASPGGISISGIHELEKGAFRASMMNAIISATKRSHKLGQ</sequence>
<dbReference type="InterPro" id="IPR008927">
    <property type="entry name" value="6-PGluconate_DH-like_C_sf"/>
</dbReference>
<comment type="caution">
    <text evidence="3">The sequence shown here is derived from an EMBL/GenBank/DDBJ whole genome shotgun (WGS) entry which is preliminary data.</text>
</comment>
<dbReference type="STRING" id="63057.A0A2P5ECD3"/>
<protein>
    <submittedName>
        <fullName evidence="3">Pyrroline-5-carboxylate reductase</fullName>
    </submittedName>
</protein>
<accession>A0A2P5ECD3</accession>
<dbReference type="AlphaFoldDB" id="A0A2P5ECD3"/>
<evidence type="ECO:0000256" key="1">
    <source>
        <dbReference type="ARBA" id="ARBA00023002"/>
    </source>
</evidence>
<evidence type="ECO:0000313" key="4">
    <source>
        <dbReference type="Proteomes" id="UP000237000"/>
    </source>
</evidence>
<dbReference type="PANTHER" id="PTHR11645:SF0">
    <property type="entry name" value="PYRROLINE-5-CARBOXYLATE REDUCTASE 3"/>
    <property type="match status" value="1"/>
</dbReference>